<dbReference type="Pfam" id="PF00271">
    <property type="entry name" value="Helicase_C"/>
    <property type="match status" value="1"/>
</dbReference>
<dbReference type="GO" id="GO:0000400">
    <property type="term" value="F:four-way junction DNA binding"/>
    <property type="evidence" value="ECO:0007669"/>
    <property type="project" value="TreeGrafter"/>
</dbReference>
<dbReference type="GO" id="GO:0016887">
    <property type="term" value="F:ATP hydrolysis activity"/>
    <property type="evidence" value="ECO:0007669"/>
    <property type="project" value="RHEA"/>
</dbReference>
<evidence type="ECO:0000313" key="13">
    <source>
        <dbReference type="EMBL" id="CUS21930.1"/>
    </source>
</evidence>
<dbReference type="InterPro" id="IPR001650">
    <property type="entry name" value="Helicase_C-like"/>
</dbReference>
<organism evidence="13 14">
    <name type="scientific">Lachancea quebecensis</name>
    <dbReference type="NCBI Taxonomy" id="1654605"/>
    <lineage>
        <taxon>Eukaryota</taxon>
        <taxon>Fungi</taxon>
        <taxon>Dikarya</taxon>
        <taxon>Ascomycota</taxon>
        <taxon>Saccharomycotina</taxon>
        <taxon>Saccharomycetes</taxon>
        <taxon>Saccharomycetales</taxon>
        <taxon>Saccharomycetaceae</taxon>
        <taxon>Lachancea</taxon>
    </lineage>
</organism>
<protein>
    <recommendedName>
        <fullName evidence="9">ATP-dependent DNA helicase</fullName>
        <ecNumber evidence="9">3.6.4.12</ecNumber>
    </recommendedName>
</protein>
<keyword evidence="7" id="KW-0539">Nucleus</keyword>
<dbReference type="SMART" id="SM00490">
    <property type="entry name" value="HELICc"/>
    <property type="match status" value="1"/>
</dbReference>
<evidence type="ECO:0000259" key="11">
    <source>
        <dbReference type="PROSITE" id="PS51192"/>
    </source>
</evidence>
<comment type="subunit">
    <text evidence="9">Interacts with the MHF histone-fold complex to form the FANCM-MHF complex.</text>
</comment>
<dbReference type="Proteomes" id="UP000236544">
    <property type="component" value="Unassembled WGS sequence"/>
</dbReference>
<gene>
    <name evidence="13" type="ORF">LAQU0_S04e04104g</name>
</gene>
<evidence type="ECO:0000256" key="1">
    <source>
        <dbReference type="ARBA" id="ARBA00004123"/>
    </source>
</evidence>
<evidence type="ECO:0000313" key="14">
    <source>
        <dbReference type="Proteomes" id="UP000236544"/>
    </source>
</evidence>
<evidence type="ECO:0000256" key="9">
    <source>
        <dbReference type="RuleBase" id="RU367027"/>
    </source>
</evidence>
<dbReference type="CDD" id="cd18033">
    <property type="entry name" value="DEXDc_FANCM"/>
    <property type="match status" value="1"/>
</dbReference>
<comment type="subcellular location">
    <subcellularLocation>
        <location evidence="1 9">Nucleus</location>
    </subcellularLocation>
</comment>
<dbReference type="SUPFAM" id="SSF52540">
    <property type="entry name" value="P-loop containing nucleoside triphosphate hydrolases"/>
    <property type="match status" value="1"/>
</dbReference>
<comment type="function">
    <text evidence="9">ATP-dependent DNA helicase involved in DNA damage repair by homologous recombination and in genome maintenance. Capable of unwinding D-loops. Plays a role in limiting crossover recombinants during mitotic DNA double-strand break (DSB) repair. Component of a FANCM-MHF complex which promotes gene conversion at blocked replication forks, probably by reversal of the stalled fork.</text>
</comment>
<dbReference type="FunFam" id="3.40.50.300:FF:000861">
    <property type="entry name" value="Fanconi anemia, complementation group M"/>
    <property type="match status" value="1"/>
</dbReference>
<keyword evidence="6" id="KW-0067">ATP-binding</keyword>
<dbReference type="GO" id="GO:0005524">
    <property type="term" value="F:ATP binding"/>
    <property type="evidence" value="ECO:0007669"/>
    <property type="project" value="UniProtKB-UniRule"/>
</dbReference>
<sequence>MGNETGEDSSDDELESLLGRSCNRTVEQVVTRKALPQQRDLLGRVLPNQKPYYEEIHTKVSFGPTHHELNAANLGTYIYPTNYEVREYQFQIVKKALYENLICAIPTGTGKTFIASTVMLNFYRWTKNAKIIFTAPTRPLVAQQIKACLGVTGIPHDDTAILLDKSRKNRVDIWSSKRVFFTTPQVVENDLKRGVLNPKDVACLVIDEAHRARGAYSYVELSKFMDRFNTSYRILALTATPAADLEGVQEVVNNLNISRIELRTEEDADVARYMKLRDKEQIEVKLLPEIEDIIEQLGIAVTPVLKEAVELGIYDDCLPSQINAFVALQKSQKIIANPTIPEGVKWKNFFILQLLSNVGHMLRRLKIYGIRCFYTYFENKYKEFTTKYGMGKSTNKTAASFFYSPILKRMMERCQKLLQNPGFLGHEKLHRVREELIEFFQDCQPTSRVIIFTELRESALEIVKCIDMLETSTLRPHIFIGQARGKEGFDDGEYAIKHKPKGRKKADRQKRLEQEKLLEEEKKKEKERKRLDRIASRTGTSEEAQVSGMNQKQQKEVLRKFKDGFYNVLVCTSIGEEGLDIGEVDLIICYDATGSPIKNIQRMGRTGRKRDGKIVLLLSGNESKKFAQAMEDYSELQRIVSRNTLEYRQSDRILPKDIEPVCEKKFIMIGEEGDELNNIDDSDDVIRFATQAMLGKLKPQKAKKAKNGRATKKDKQASKTFFMPDNVETGIVSASTMVNKFSIDSDGAKVEVLKKEPQADLRFPVLDDIALDSAESSPVKSEVGLSSQQLASMQVSSLLTRYKNTADTDVTSGFPEFPSPLHKRPLESTTPASLSDEGLPPLKAAKNVPPSSSSERVYDSQVPLTARSQESAVDAEERVHKNTFNKLDGLLSSQERRYFEDHYSALCGVCIEPTPHFHEHTKIGLVPHSAKADRLIRTFQNMNANTKDSITDMSRHKAYAFKVEQTAGRDVGRNTSRDLLSIIVRDDEVQHVIEKSPSSDVLPDVPQSPYPGVDVDLADLLDSDFSDV</sequence>
<dbReference type="GO" id="GO:0036297">
    <property type="term" value="P:interstrand cross-link repair"/>
    <property type="evidence" value="ECO:0007669"/>
    <property type="project" value="UniProtKB-ARBA"/>
</dbReference>
<dbReference type="InterPro" id="IPR014001">
    <property type="entry name" value="Helicase_ATP-bd"/>
</dbReference>
<feature type="domain" description="Helicase C-terminal" evidence="12">
    <location>
        <begin position="435"/>
        <end position="653"/>
    </location>
</feature>
<dbReference type="CDD" id="cd12091">
    <property type="entry name" value="FANCM_ID"/>
    <property type="match status" value="1"/>
</dbReference>
<dbReference type="InterPro" id="IPR039686">
    <property type="entry name" value="FANCM/Mph1-like_ID"/>
</dbReference>
<feature type="region of interest" description="Disordered" evidence="10">
    <location>
        <begin position="810"/>
        <end position="864"/>
    </location>
</feature>
<name>A0A0P1KSM7_9SACH</name>
<dbReference type="InterPro" id="IPR044749">
    <property type="entry name" value="FANCM_DEXDc"/>
</dbReference>
<comment type="catalytic activity">
    <reaction evidence="8 9">
        <text>ATP + H2O = ADP + phosphate + H(+)</text>
        <dbReference type="Rhea" id="RHEA:13065"/>
        <dbReference type="ChEBI" id="CHEBI:15377"/>
        <dbReference type="ChEBI" id="CHEBI:15378"/>
        <dbReference type="ChEBI" id="CHEBI:30616"/>
        <dbReference type="ChEBI" id="CHEBI:43474"/>
        <dbReference type="ChEBI" id="CHEBI:456216"/>
        <dbReference type="EC" id="3.6.4.12"/>
    </reaction>
</comment>
<dbReference type="InterPro" id="IPR027417">
    <property type="entry name" value="P-loop_NTPase"/>
</dbReference>
<dbReference type="PROSITE" id="PS51192">
    <property type="entry name" value="HELICASE_ATP_BIND_1"/>
    <property type="match status" value="1"/>
</dbReference>
<dbReference type="PANTHER" id="PTHR14025:SF20">
    <property type="entry name" value="FANCONI ANEMIA GROUP M PROTEIN"/>
    <property type="match status" value="1"/>
</dbReference>
<dbReference type="SMART" id="SM00487">
    <property type="entry name" value="DEXDc"/>
    <property type="match status" value="1"/>
</dbReference>
<dbReference type="PROSITE" id="PS51194">
    <property type="entry name" value="HELICASE_CTER"/>
    <property type="match status" value="1"/>
</dbReference>
<proteinExistence type="inferred from homology"/>
<dbReference type="OrthoDB" id="164902at2759"/>
<dbReference type="GO" id="GO:0005634">
    <property type="term" value="C:nucleus"/>
    <property type="evidence" value="ECO:0007669"/>
    <property type="project" value="UniProtKB-SubCell"/>
</dbReference>
<dbReference type="GO" id="GO:0009378">
    <property type="term" value="F:four-way junction helicase activity"/>
    <property type="evidence" value="ECO:0007669"/>
    <property type="project" value="TreeGrafter"/>
</dbReference>
<dbReference type="EC" id="3.6.4.12" evidence="9"/>
<keyword evidence="5" id="KW-0347">Helicase</keyword>
<evidence type="ECO:0000256" key="3">
    <source>
        <dbReference type="ARBA" id="ARBA00022741"/>
    </source>
</evidence>
<keyword evidence="14" id="KW-1185">Reference proteome</keyword>
<reference evidence="14" key="1">
    <citation type="submission" date="2015-10" db="EMBL/GenBank/DDBJ databases">
        <authorList>
            <person name="Devillers H."/>
        </authorList>
    </citation>
    <scope>NUCLEOTIDE SEQUENCE [LARGE SCALE GENOMIC DNA]</scope>
</reference>
<feature type="region of interest" description="Disordered" evidence="10">
    <location>
        <begin position="491"/>
        <end position="550"/>
    </location>
</feature>
<feature type="domain" description="Helicase ATP-binding" evidence="11">
    <location>
        <begin position="92"/>
        <end position="259"/>
    </location>
</feature>
<dbReference type="PANTHER" id="PTHR14025">
    <property type="entry name" value="FANCONI ANEMIA GROUP M FANCM FAMILY MEMBER"/>
    <property type="match status" value="1"/>
</dbReference>
<dbReference type="Pfam" id="PF00270">
    <property type="entry name" value="DEAD"/>
    <property type="match status" value="1"/>
</dbReference>
<evidence type="ECO:0000256" key="10">
    <source>
        <dbReference type="SAM" id="MobiDB-lite"/>
    </source>
</evidence>
<evidence type="ECO:0000259" key="12">
    <source>
        <dbReference type="PROSITE" id="PS51194"/>
    </source>
</evidence>
<evidence type="ECO:0000256" key="8">
    <source>
        <dbReference type="ARBA" id="ARBA00047995"/>
    </source>
</evidence>
<feature type="compositionally biased region" description="Basic and acidic residues" evidence="10">
    <location>
        <begin position="509"/>
        <end position="535"/>
    </location>
</feature>
<dbReference type="InterPro" id="IPR011545">
    <property type="entry name" value="DEAD/DEAH_box_helicase_dom"/>
</dbReference>
<accession>A0A0P1KSM7</accession>
<feature type="compositionally biased region" description="Polar residues" evidence="10">
    <location>
        <begin position="537"/>
        <end position="550"/>
    </location>
</feature>
<comment type="similarity">
    <text evidence="2 9">Belongs to the DEAD box helicase family. DEAH subfamily. FANCM sub-subfamily.</text>
</comment>
<evidence type="ECO:0000256" key="5">
    <source>
        <dbReference type="ARBA" id="ARBA00022806"/>
    </source>
</evidence>
<evidence type="ECO:0000256" key="7">
    <source>
        <dbReference type="ARBA" id="ARBA00023242"/>
    </source>
</evidence>
<dbReference type="GO" id="GO:0045003">
    <property type="term" value="P:double-strand break repair via synthesis-dependent strand annealing"/>
    <property type="evidence" value="ECO:0007669"/>
    <property type="project" value="TreeGrafter"/>
</dbReference>
<keyword evidence="3" id="KW-0547">Nucleotide-binding</keyword>
<evidence type="ECO:0000256" key="2">
    <source>
        <dbReference type="ARBA" id="ARBA00009889"/>
    </source>
</evidence>
<dbReference type="Gene3D" id="3.40.50.300">
    <property type="entry name" value="P-loop containing nucleotide triphosphate hydrolases"/>
    <property type="match status" value="2"/>
</dbReference>
<evidence type="ECO:0000256" key="4">
    <source>
        <dbReference type="ARBA" id="ARBA00022801"/>
    </source>
</evidence>
<evidence type="ECO:0000256" key="6">
    <source>
        <dbReference type="ARBA" id="ARBA00022840"/>
    </source>
</evidence>
<feature type="compositionally biased region" description="Basic residues" evidence="10">
    <location>
        <begin position="497"/>
        <end position="508"/>
    </location>
</feature>
<dbReference type="AlphaFoldDB" id="A0A0P1KSM7"/>
<keyword evidence="4" id="KW-0378">Hydrolase</keyword>
<dbReference type="EMBL" id="LN890563">
    <property type="protein sequence ID" value="CUS21930.1"/>
    <property type="molecule type" value="Genomic_DNA"/>
</dbReference>
<dbReference type="GO" id="GO:0043138">
    <property type="term" value="F:3'-5' DNA helicase activity"/>
    <property type="evidence" value="ECO:0007669"/>
    <property type="project" value="InterPro"/>
</dbReference>